<reference evidence="2" key="1">
    <citation type="submission" date="2023-03" db="EMBL/GenBank/DDBJ databases">
        <authorList>
            <person name="Julca I."/>
        </authorList>
    </citation>
    <scope>NUCLEOTIDE SEQUENCE</scope>
</reference>
<sequence length="81" mass="8828">MKKVGKGKQQLDERGVKQTKPSQPQQVAPLRVRISEKALDNGTEKKNSAAVGSSSGLTEKEKTTIFVDIRDPPPSRNITPT</sequence>
<gene>
    <name evidence="2" type="ORF">OLC1_LOCUS19559</name>
</gene>
<protein>
    <submittedName>
        <fullName evidence="2">OLC1v1012782C1</fullName>
    </submittedName>
</protein>
<name>A0AAV1DWN9_OLDCO</name>
<dbReference type="AlphaFoldDB" id="A0AAV1DWN9"/>
<evidence type="ECO:0000256" key="1">
    <source>
        <dbReference type="SAM" id="MobiDB-lite"/>
    </source>
</evidence>
<feature type="compositionally biased region" description="Basic and acidic residues" evidence="1">
    <location>
        <begin position="33"/>
        <end position="47"/>
    </location>
</feature>
<keyword evidence="3" id="KW-1185">Reference proteome</keyword>
<evidence type="ECO:0000313" key="2">
    <source>
        <dbReference type="EMBL" id="CAI9112343.1"/>
    </source>
</evidence>
<dbReference type="Proteomes" id="UP001161247">
    <property type="component" value="Chromosome 7"/>
</dbReference>
<proteinExistence type="predicted"/>
<feature type="region of interest" description="Disordered" evidence="1">
    <location>
        <begin position="1"/>
        <end position="81"/>
    </location>
</feature>
<evidence type="ECO:0000313" key="3">
    <source>
        <dbReference type="Proteomes" id="UP001161247"/>
    </source>
</evidence>
<accession>A0AAV1DWN9</accession>
<feature type="compositionally biased region" description="Basic and acidic residues" evidence="1">
    <location>
        <begin position="58"/>
        <end position="73"/>
    </location>
</feature>
<dbReference type="EMBL" id="OX459124">
    <property type="protein sequence ID" value="CAI9112343.1"/>
    <property type="molecule type" value="Genomic_DNA"/>
</dbReference>
<organism evidence="2 3">
    <name type="scientific">Oldenlandia corymbosa var. corymbosa</name>
    <dbReference type="NCBI Taxonomy" id="529605"/>
    <lineage>
        <taxon>Eukaryota</taxon>
        <taxon>Viridiplantae</taxon>
        <taxon>Streptophyta</taxon>
        <taxon>Embryophyta</taxon>
        <taxon>Tracheophyta</taxon>
        <taxon>Spermatophyta</taxon>
        <taxon>Magnoliopsida</taxon>
        <taxon>eudicotyledons</taxon>
        <taxon>Gunneridae</taxon>
        <taxon>Pentapetalae</taxon>
        <taxon>asterids</taxon>
        <taxon>lamiids</taxon>
        <taxon>Gentianales</taxon>
        <taxon>Rubiaceae</taxon>
        <taxon>Rubioideae</taxon>
        <taxon>Spermacoceae</taxon>
        <taxon>Hedyotis-Oldenlandia complex</taxon>
        <taxon>Oldenlandia</taxon>
    </lineage>
</organism>